<evidence type="ECO:0000313" key="2">
    <source>
        <dbReference type="Proteomes" id="UP000236305"/>
    </source>
</evidence>
<proteinExistence type="predicted"/>
<dbReference type="EMBL" id="MPSH01000012">
    <property type="protein sequence ID" value="PNH32470.1"/>
    <property type="molecule type" value="Genomic_DNA"/>
</dbReference>
<sequence length="44" mass="4562">MTLVSAPSAVIALAHYLWQCQCAYSNTLPAKVARLASGQAPSAT</sequence>
<name>A0AA45AMG7_VERDA</name>
<organism evidence="1 2">
    <name type="scientific">Verticillium dahliae</name>
    <name type="common">Verticillium wilt</name>
    <dbReference type="NCBI Taxonomy" id="27337"/>
    <lineage>
        <taxon>Eukaryota</taxon>
        <taxon>Fungi</taxon>
        <taxon>Dikarya</taxon>
        <taxon>Ascomycota</taxon>
        <taxon>Pezizomycotina</taxon>
        <taxon>Sordariomycetes</taxon>
        <taxon>Hypocreomycetidae</taxon>
        <taxon>Glomerellales</taxon>
        <taxon>Plectosphaerellaceae</taxon>
        <taxon>Verticillium</taxon>
    </lineage>
</organism>
<protein>
    <submittedName>
        <fullName evidence="1">Uncharacterized protein</fullName>
    </submittedName>
</protein>
<gene>
    <name evidence="1" type="ORF">BJF96_g4145</name>
</gene>
<accession>A0AA45AMG7</accession>
<evidence type="ECO:0000313" key="1">
    <source>
        <dbReference type="EMBL" id="PNH32470.1"/>
    </source>
</evidence>
<dbReference type="AlphaFoldDB" id="A0AA45AMG7"/>
<dbReference type="Proteomes" id="UP000236305">
    <property type="component" value="Unassembled WGS sequence"/>
</dbReference>
<comment type="caution">
    <text evidence="1">The sequence shown here is derived from an EMBL/GenBank/DDBJ whole genome shotgun (WGS) entry which is preliminary data.</text>
</comment>
<reference evidence="1 2" key="1">
    <citation type="submission" date="2017-12" db="EMBL/GenBank/DDBJ databases">
        <title>Comparative genomics yields insights into virulence evolution of Verticillium dahliae.</title>
        <authorList>
            <person name="Fan R."/>
            <person name="Armitage A.D."/>
            <person name="Cascant-Lopez E."/>
            <person name="Sobczyk M."/>
            <person name="Cockerton H.M."/>
            <person name="Harrison R.J."/>
        </authorList>
    </citation>
    <scope>NUCLEOTIDE SEQUENCE [LARGE SCALE GENOMIC DNA]</scope>
    <source>
        <strain evidence="1 2">12008</strain>
    </source>
</reference>